<dbReference type="Gene3D" id="1.20.1250.20">
    <property type="entry name" value="MFS general substrate transporter like domains"/>
    <property type="match status" value="1"/>
</dbReference>
<dbReference type="EMBL" id="JAENJH010000009">
    <property type="protein sequence ID" value="MBK1788077.1"/>
    <property type="molecule type" value="Genomic_DNA"/>
</dbReference>
<feature type="transmembrane region" description="Helical" evidence="7">
    <location>
        <begin position="273"/>
        <end position="294"/>
    </location>
</feature>
<dbReference type="Proteomes" id="UP000635245">
    <property type="component" value="Unassembled WGS sequence"/>
</dbReference>
<name>A0A934QTQ0_9PSEU</name>
<keyword evidence="4 7" id="KW-0812">Transmembrane</keyword>
<evidence type="ECO:0000256" key="3">
    <source>
        <dbReference type="ARBA" id="ARBA00022475"/>
    </source>
</evidence>
<feature type="transmembrane region" description="Helical" evidence="7">
    <location>
        <begin position="170"/>
        <end position="194"/>
    </location>
</feature>
<dbReference type="AlphaFoldDB" id="A0A934QTQ0"/>
<keyword evidence="2" id="KW-0813">Transport</keyword>
<keyword evidence="3" id="KW-1003">Cell membrane</keyword>
<accession>A0A934QTQ0</accession>
<keyword evidence="5 7" id="KW-1133">Transmembrane helix</keyword>
<comment type="subcellular location">
    <subcellularLocation>
        <location evidence="1">Cell membrane</location>
        <topology evidence="1">Multi-pass membrane protein</topology>
    </subcellularLocation>
</comment>
<keyword evidence="6 7" id="KW-0472">Membrane</keyword>
<dbReference type="RefSeq" id="WP_200323529.1">
    <property type="nucleotide sequence ID" value="NZ_JAENJH010000009.1"/>
</dbReference>
<dbReference type="InterPro" id="IPR011701">
    <property type="entry name" value="MFS"/>
</dbReference>
<feature type="transmembrane region" description="Helical" evidence="7">
    <location>
        <begin position="86"/>
        <end position="105"/>
    </location>
</feature>
<evidence type="ECO:0000256" key="1">
    <source>
        <dbReference type="ARBA" id="ARBA00004651"/>
    </source>
</evidence>
<reference evidence="9" key="1">
    <citation type="submission" date="2020-12" db="EMBL/GenBank/DDBJ databases">
        <title>Prauserella sp. ASG 168, a novel actinomycete isolated from cave rock.</title>
        <authorList>
            <person name="Suriyachadkun C."/>
        </authorList>
    </citation>
    <scope>NUCLEOTIDE SEQUENCE</scope>
    <source>
        <strain evidence="9">ASG 168</strain>
    </source>
</reference>
<feature type="domain" description="Major facilitator superfamily (MFS) profile" evidence="8">
    <location>
        <begin position="20"/>
        <end position="503"/>
    </location>
</feature>
<dbReference type="InterPro" id="IPR020846">
    <property type="entry name" value="MFS_dom"/>
</dbReference>
<feature type="transmembrane region" description="Helical" evidence="7">
    <location>
        <begin position="410"/>
        <end position="427"/>
    </location>
</feature>
<feature type="transmembrane region" description="Helical" evidence="7">
    <location>
        <begin position="338"/>
        <end position="357"/>
    </location>
</feature>
<dbReference type="PANTHER" id="PTHR42718:SF47">
    <property type="entry name" value="METHYL VIOLOGEN RESISTANCE PROTEIN SMVA"/>
    <property type="match status" value="1"/>
</dbReference>
<sequence>MTSETRAEPARRAGRREWAGLAVLALPTLLLSIDNTVLFLALPQLSADLGPTASQELWIMDSYGFLIAGFLVAMGGLGDRIGRRRLLLIGAVAFGAASALAAYSVSAEMLIVARVLLGIAASTLMPTSLALITTMFPDRGQRSLAIGVFISCFMGGAALGPLVGGVLLETFWWGSVFLIGVPVMLLLLAVGPLVLPADRGTGSGRIDLPSVALSLTAVLPAVYGLKDLAGDGPWWRALLAVAVGVTAGVAFVRRQNRLADPLLDLRLFRNRAFSAALVILLCGMVMQGGVYLVIGQYLQLVEGLSPLESGLRLVAPAIALVAGSLLAPVLARRVRPATVIAAGMLVAVVGWVLLAQAGSGAGLTLLLTGLVVGFLGCAPIGALGTELVVSSAPSERAGSASSVSETSGELGIALGVAMLGTVLGVVYRGQVSGALPPGAPEAAEHTLAGAVTSAEQLPPDLAGELLDAARSAFASGLSTVAVVCAVLSAGLAVLAVSALRRLRPGGAS</sequence>
<evidence type="ECO:0000256" key="6">
    <source>
        <dbReference type="ARBA" id="ARBA00023136"/>
    </source>
</evidence>
<feature type="transmembrane region" description="Helical" evidence="7">
    <location>
        <begin position="473"/>
        <end position="499"/>
    </location>
</feature>
<dbReference type="SUPFAM" id="SSF103473">
    <property type="entry name" value="MFS general substrate transporter"/>
    <property type="match status" value="1"/>
</dbReference>
<evidence type="ECO:0000256" key="4">
    <source>
        <dbReference type="ARBA" id="ARBA00022692"/>
    </source>
</evidence>
<feature type="transmembrane region" description="Helical" evidence="7">
    <location>
        <begin position="111"/>
        <end position="132"/>
    </location>
</feature>
<dbReference type="PROSITE" id="PS50850">
    <property type="entry name" value="MFS"/>
    <property type="match status" value="1"/>
</dbReference>
<feature type="transmembrane region" description="Helical" evidence="7">
    <location>
        <begin position="206"/>
        <end position="223"/>
    </location>
</feature>
<evidence type="ECO:0000313" key="10">
    <source>
        <dbReference type="Proteomes" id="UP000635245"/>
    </source>
</evidence>
<evidence type="ECO:0000256" key="7">
    <source>
        <dbReference type="SAM" id="Phobius"/>
    </source>
</evidence>
<feature type="transmembrane region" description="Helical" evidence="7">
    <location>
        <begin position="62"/>
        <end position="79"/>
    </location>
</feature>
<feature type="transmembrane region" description="Helical" evidence="7">
    <location>
        <begin position="235"/>
        <end position="252"/>
    </location>
</feature>
<dbReference type="Pfam" id="PF07690">
    <property type="entry name" value="MFS_1"/>
    <property type="match status" value="1"/>
</dbReference>
<dbReference type="CDD" id="cd17321">
    <property type="entry name" value="MFS_MMR_MDR_like"/>
    <property type="match status" value="1"/>
</dbReference>
<evidence type="ECO:0000259" key="8">
    <source>
        <dbReference type="PROSITE" id="PS50850"/>
    </source>
</evidence>
<dbReference type="GO" id="GO:0022857">
    <property type="term" value="F:transmembrane transporter activity"/>
    <property type="evidence" value="ECO:0007669"/>
    <property type="project" value="InterPro"/>
</dbReference>
<dbReference type="InterPro" id="IPR036259">
    <property type="entry name" value="MFS_trans_sf"/>
</dbReference>
<evidence type="ECO:0000256" key="2">
    <source>
        <dbReference type="ARBA" id="ARBA00022448"/>
    </source>
</evidence>
<feature type="transmembrane region" description="Helical" evidence="7">
    <location>
        <begin position="144"/>
        <end position="164"/>
    </location>
</feature>
<comment type="caution">
    <text evidence="9">The sequence shown here is derived from an EMBL/GenBank/DDBJ whole genome shotgun (WGS) entry which is preliminary data.</text>
</comment>
<gene>
    <name evidence="9" type="ORF">JHE00_27435</name>
</gene>
<evidence type="ECO:0000256" key="5">
    <source>
        <dbReference type="ARBA" id="ARBA00022989"/>
    </source>
</evidence>
<feature type="transmembrane region" description="Helical" evidence="7">
    <location>
        <begin position="314"/>
        <end position="331"/>
    </location>
</feature>
<protein>
    <submittedName>
        <fullName evidence="9">MFS transporter</fullName>
    </submittedName>
</protein>
<organism evidence="9 10">
    <name type="scientific">Prauserella cavernicola</name>
    <dbReference type="NCBI Taxonomy" id="2800127"/>
    <lineage>
        <taxon>Bacteria</taxon>
        <taxon>Bacillati</taxon>
        <taxon>Actinomycetota</taxon>
        <taxon>Actinomycetes</taxon>
        <taxon>Pseudonocardiales</taxon>
        <taxon>Pseudonocardiaceae</taxon>
        <taxon>Prauserella</taxon>
    </lineage>
</organism>
<keyword evidence="10" id="KW-1185">Reference proteome</keyword>
<feature type="transmembrane region" description="Helical" evidence="7">
    <location>
        <begin position="21"/>
        <end position="42"/>
    </location>
</feature>
<evidence type="ECO:0000313" key="9">
    <source>
        <dbReference type="EMBL" id="MBK1788077.1"/>
    </source>
</evidence>
<dbReference type="PANTHER" id="PTHR42718">
    <property type="entry name" value="MAJOR FACILITATOR SUPERFAMILY MULTIDRUG TRANSPORTER MFSC"/>
    <property type="match status" value="1"/>
</dbReference>
<feature type="transmembrane region" description="Helical" evidence="7">
    <location>
        <begin position="363"/>
        <end position="389"/>
    </location>
</feature>
<proteinExistence type="predicted"/>
<dbReference type="GO" id="GO:0005886">
    <property type="term" value="C:plasma membrane"/>
    <property type="evidence" value="ECO:0007669"/>
    <property type="project" value="UniProtKB-SubCell"/>
</dbReference>